<evidence type="ECO:0000313" key="5">
    <source>
        <dbReference type="Proteomes" id="UP000267821"/>
    </source>
</evidence>
<dbReference type="Pfam" id="PF02194">
    <property type="entry name" value="PXA"/>
    <property type="match status" value="1"/>
</dbReference>
<dbReference type="EMBL" id="ML121556">
    <property type="protein sequence ID" value="RPB21944.1"/>
    <property type="molecule type" value="Genomic_DNA"/>
</dbReference>
<evidence type="ECO:0000313" key="4">
    <source>
        <dbReference type="EMBL" id="RPB21944.1"/>
    </source>
</evidence>
<dbReference type="FunCoup" id="A0A3N4LGD7">
    <property type="interactions" value="25"/>
</dbReference>
<keyword evidence="5" id="KW-1185">Reference proteome</keyword>
<reference evidence="4 5" key="1">
    <citation type="journal article" date="2018" name="Nat. Ecol. Evol.">
        <title>Pezizomycetes genomes reveal the molecular basis of ectomycorrhizal truffle lifestyle.</title>
        <authorList>
            <person name="Murat C."/>
            <person name="Payen T."/>
            <person name="Noel B."/>
            <person name="Kuo A."/>
            <person name="Morin E."/>
            <person name="Chen J."/>
            <person name="Kohler A."/>
            <person name="Krizsan K."/>
            <person name="Balestrini R."/>
            <person name="Da Silva C."/>
            <person name="Montanini B."/>
            <person name="Hainaut M."/>
            <person name="Levati E."/>
            <person name="Barry K.W."/>
            <person name="Belfiori B."/>
            <person name="Cichocki N."/>
            <person name="Clum A."/>
            <person name="Dockter R.B."/>
            <person name="Fauchery L."/>
            <person name="Guy J."/>
            <person name="Iotti M."/>
            <person name="Le Tacon F."/>
            <person name="Lindquist E.A."/>
            <person name="Lipzen A."/>
            <person name="Malagnac F."/>
            <person name="Mello A."/>
            <person name="Molinier V."/>
            <person name="Miyauchi S."/>
            <person name="Poulain J."/>
            <person name="Riccioni C."/>
            <person name="Rubini A."/>
            <person name="Sitrit Y."/>
            <person name="Splivallo R."/>
            <person name="Traeger S."/>
            <person name="Wang M."/>
            <person name="Zifcakova L."/>
            <person name="Wipf D."/>
            <person name="Zambonelli A."/>
            <person name="Paolocci F."/>
            <person name="Nowrousian M."/>
            <person name="Ottonello S."/>
            <person name="Baldrian P."/>
            <person name="Spatafora J.W."/>
            <person name="Henrissat B."/>
            <person name="Nagy L.G."/>
            <person name="Aury J.M."/>
            <person name="Wincker P."/>
            <person name="Grigoriev I.V."/>
            <person name="Bonfante P."/>
            <person name="Martin F.M."/>
        </authorList>
    </citation>
    <scope>NUCLEOTIDE SEQUENCE [LARGE SCALE GENOMIC DNA]</scope>
    <source>
        <strain evidence="4 5">ATCC MYA-4762</strain>
    </source>
</reference>
<dbReference type="PROSITE" id="PS51207">
    <property type="entry name" value="PXA"/>
    <property type="match status" value="1"/>
</dbReference>
<dbReference type="PANTHER" id="PTHR22775">
    <property type="entry name" value="SORTING NEXIN"/>
    <property type="match status" value="1"/>
</dbReference>
<proteinExistence type="inferred from homology"/>
<dbReference type="OrthoDB" id="5582218at2759"/>
<evidence type="ECO:0000259" key="3">
    <source>
        <dbReference type="PROSITE" id="PS51207"/>
    </source>
</evidence>
<evidence type="ECO:0000256" key="2">
    <source>
        <dbReference type="SAM" id="MobiDB-lite"/>
    </source>
</evidence>
<dbReference type="STRING" id="1051890.A0A3N4LGD7"/>
<name>A0A3N4LGD7_9PEZI</name>
<gene>
    <name evidence="4" type="ORF">L211DRAFT_811452</name>
</gene>
<dbReference type="InterPro" id="IPR013937">
    <property type="entry name" value="Sorting_nexin_C"/>
</dbReference>
<comment type="similarity">
    <text evidence="1">Belongs to the sorting nexin family.</text>
</comment>
<sequence length="517" mass="58262">MNLTPSPTPPLPPLPLAPHEDKKTLALIRRVLRPQSSPNTPLEDILPALTSSPGVDVQLYAFLAIVCRDFIFAWYSKITNDRTFVDEVIKVIAHTTRSLEQRLRQTNLEVLLLDELPALLDNHVRDYRQCVYRHRTALCPHLSIPEIFHNLQPHPALKSSPESERVYLKLLSSGILATLLPTEDLQSNCERTLIREILSGLVLWNVVDKLSEPWMLYDIITKVLGTPQQTAADSDSITPAEVMNSGDDSGMSKKDEFKMKRRKSRHERRVSKQLLMKQVADMPSRTTTPVNPIAPAHPISISHHIEHLLGLAALLINLATTVVTSIYAFMSHPPRPPRRKKPILRMSFLKFISNLLRLDSSQPWLKGNLLLALSPFAIQPAGSLIDSLLSDLFQAHLASPDLVVKILASARAALFPNGTLGPPRPYPTAVEQAAIREMAMQTLLDKIPVVVKRHYFGTEQREWMSIVNGYLDIFEEREVNKHLVYQILELVVVRLVPELEEVEVRKLMKERIGAADG</sequence>
<feature type="region of interest" description="Disordered" evidence="2">
    <location>
        <begin position="230"/>
        <end position="264"/>
    </location>
</feature>
<dbReference type="Proteomes" id="UP000267821">
    <property type="component" value="Unassembled WGS sequence"/>
</dbReference>
<organism evidence="4 5">
    <name type="scientific">Terfezia boudieri ATCC MYA-4762</name>
    <dbReference type="NCBI Taxonomy" id="1051890"/>
    <lineage>
        <taxon>Eukaryota</taxon>
        <taxon>Fungi</taxon>
        <taxon>Dikarya</taxon>
        <taxon>Ascomycota</taxon>
        <taxon>Pezizomycotina</taxon>
        <taxon>Pezizomycetes</taxon>
        <taxon>Pezizales</taxon>
        <taxon>Pezizaceae</taxon>
        <taxon>Terfezia</taxon>
    </lineage>
</organism>
<dbReference type="InParanoid" id="A0A3N4LGD7"/>
<dbReference type="Pfam" id="PF08628">
    <property type="entry name" value="Nexin_C"/>
    <property type="match status" value="1"/>
</dbReference>
<dbReference type="PANTHER" id="PTHR22775:SF3">
    <property type="entry name" value="SORTING NEXIN-13"/>
    <property type="match status" value="1"/>
</dbReference>
<dbReference type="SMART" id="SM00313">
    <property type="entry name" value="PXA"/>
    <property type="match status" value="1"/>
</dbReference>
<dbReference type="AlphaFoldDB" id="A0A3N4LGD7"/>
<evidence type="ECO:0000256" key="1">
    <source>
        <dbReference type="ARBA" id="ARBA00010883"/>
    </source>
</evidence>
<protein>
    <recommendedName>
        <fullName evidence="3">PXA domain-containing protein</fullName>
    </recommendedName>
</protein>
<accession>A0A3N4LGD7</accession>
<dbReference type="InterPro" id="IPR003114">
    <property type="entry name" value="Phox_assoc"/>
</dbReference>
<feature type="domain" description="PXA" evidence="3">
    <location>
        <begin position="52"/>
        <end position="228"/>
    </location>
</feature>
<dbReference type="GO" id="GO:0035091">
    <property type="term" value="F:phosphatidylinositol binding"/>
    <property type="evidence" value="ECO:0007669"/>
    <property type="project" value="TreeGrafter"/>
</dbReference>